<dbReference type="Proteomes" id="UP000288789">
    <property type="component" value="Unassembled WGS sequence"/>
</dbReference>
<dbReference type="FunFam" id="3.30.70.270:FF:000001">
    <property type="entry name" value="Diguanylate cyclase domain protein"/>
    <property type="match status" value="1"/>
</dbReference>
<proteinExistence type="predicted"/>
<sequence>MPHRKLEAFEALGQYMDLLLDAICVVNPEGEFIYVSAGAERVFGYKPEEMIGQSMFAFMHPDDHERTRSTAAEIMSGAGKVDFENRYIRKNGEVATILWSARYSPNDDIRIAVARDITAQRRVEIERQQLFDRLERLALYDPLTQLPNRNYFYQRAIQALTLHSDIGIVYIDLNHFKEINDQYGHAIGDQVLHAAAQRLLKSVRSHDTVARIGGDEFVLLLERVQTAEDAHKIAEKILATFDTPIELTSSSNKFQIGASIGIALSTQHGCDIELLLQHADNAMYKAKQQRDKHIVIAS</sequence>
<dbReference type="SMART" id="SM00267">
    <property type="entry name" value="GGDEF"/>
    <property type="match status" value="1"/>
</dbReference>
<dbReference type="NCBIfam" id="TIGR00254">
    <property type="entry name" value="GGDEF"/>
    <property type="match status" value="1"/>
</dbReference>
<dbReference type="OrthoDB" id="766410at2"/>
<dbReference type="AlphaFoldDB" id="A0A451GES9"/>
<dbReference type="CDD" id="cd00130">
    <property type="entry name" value="PAS"/>
    <property type="match status" value="1"/>
</dbReference>
<dbReference type="InterPro" id="IPR029787">
    <property type="entry name" value="Nucleotide_cyclase"/>
</dbReference>
<dbReference type="SUPFAM" id="SSF55073">
    <property type="entry name" value="Nucleotide cyclase"/>
    <property type="match status" value="1"/>
</dbReference>
<dbReference type="InterPro" id="IPR013655">
    <property type="entry name" value="PAS_fold_3"/>
</dbReference>
<dbReference type="NCBIfam" id="TIGR00229">
    <property type="entry name" value="sensory_box"/>
    <property type="match status" value="1"/>
</dbReference>
<comment type="caution">
    <text evidence="4">The sequence shown here is derived from an EMBL/GenBank/DDBJ whole genome shotgun (WGS) entry which is preliminary data.</text>
</comment>
<dbReference type="PROSITE" id="PS50887">
    <property type="entry name" value="GGDEF"/>
    <property type="match status" value="1"/>
</dbReference>
<dbReference type="CDD" id="cd01949">
    <property type="entry name" value="GGDEF"/>
    <property type="match status" value="1"/>
</dbReference>
<dbReference type="Gene3D" id="3.30.450.20">
    <property type="entry name" value="PAS domain"/>
    <property type="match status" value="1"/>
</dbReference>
<dbReference type="SMART" id="SM00091">
    <property type="entry name" value="PAS"/>
    <property type="match status" value="1"/>
</dbReference>
<feature type="domain" description="GGDEF" evidence="3">
    <location>
        <begin position="164"/>
        <end position="298"/>
    </location>
</feature>
<reference evidence="4 5" key="1">
    <citation type="submission" date="2018-12" db="EMBL/GenBank/DDBJ databases">
        <authorList>
            <person name="Li A."/>
            <person name="Zhang M."/>
            <person name="Zhu H."/>
        </authorList>
    </citation>
    <scope>NUCLEOTIDE SEQUENCE [LARGE SCALE GENOMIC DNA]</scope>
    <source>
        <strain evidence="4 5">R04H25</strain>
    </source>
</reference>
<dbReference type="PANTHER" id="PTHR44757:SF2">
    <property type="entry name" value="BIOFILM ARCHITECTURE MAINTENANCE PROTEIN MBAA"/>
    <property type="match status" value="1"/>
</dbReference>
<dbReference type="InterPro" id="IPR043128">
    <property type="entry name" value="Rev_trsase/Diguanyl_cyclase"/>
</dbReference>
<organism evidence="4 5">
    <name type="scientific">Pseudidiomarina gelatinasegens</name>
    <dbReference type="NCBI Taxonomy" id="2487740"/>
    <lineage>
        <taxon>Bacteria</taxon>
        <taxon>Pseudomonadati</taxon>
        <taxon>Pseudomonadota</taxon>
        <taxon>Gammaproteobacteria</taxon>
        <taxon>Alteromonadales</taxon>
        <taxon>Idiomarinaceae</taxon>
        <taxon>Pseudidiomarina</taxon>
    </lineage>
</organism>
<dbReference type="Gene3D" id="3.30.70.270">
    <property type="match status" value="1"/>
</dbReference>
<evidence type="ECO:0000259" key="2">
    <source>
        <dbReference type="PROSITE" id="PS50112"/>
    </source>
</evidence>
<dbReference type="GO" id="GO:0003824">
    <property type="term" value="F:catalytic activity"/>
    <property type="evidence" value="ECO:0007669"/>
    <property type="project" value="UniProtKB-ARBA"/>
</dbReference>
<dbReference type="Pfam" id="PF08447">
    <property type="entry name" value="PAS_3"/>
    <property type="match status" value="1"/>
</dbReference>
<dbReference type="SUPFAM" id="SSF55785">
    <property type="entry name" value="PYP-like sensor domain (PAS domain)"/>
    <property type="match status" value="1"/>
</dbReference>
<protein>
    <submittedName>
        <fullName evidence="4">Sensor domain-containing diguanylate cyclase</fullName>
    </submittedName>
</protein>
<dbReference type="InterPro" id="IPR035965">
    <property type="entry name" value="PAS-like_dom_sf"/>
</dbReference>
<dbReference type="EMBL" id="RSFE01000003">
    <property type="protein sequence ID" value="RWU11607.1"/>
    <property type="molecule type" value="Genomic_DNA"/>
</dbReference>
<evidence type="ECO:0000313" key="5">
    <source>
        <dbReference type="Proteomes" id="UP000288789"/>
    </source>
</evidence>
<evidence type="ECO:0000259" key="3">
    <source>
        <dbReference type="PROSITE" id="PS50887"/>
    </source>
</evidence>
<gene>
    <name evidence="4" type="ORF">EGC76_04920</name>
</gene>
<name>A0A451GES9_9GAMM</name>
<evidence type="ECO:0000256" key="1">
    <source>
        <dbReference type="ARBA" id="ARBA00001946"/>
    </source>
</evidence>
<keyword evidence="5" id="KW-1185">Reference proteome</keyword>
<dbReference type="InterPro" id="IPR000160">
    <property type="entry name" value="GGDEF_dom"/>
</dbReference>
<dbReference type="PANTHER" id="PTHR44757">
    <property type="entry name" value="DIGUANYLATE CYCLASE DGCP"/>
    <property type="match status" value="1"/>
</dbReference>
<evidence type="ECO:0000313" key="4">
    <source>
        <dbReference type="EMBL" id="RWU11607.1"/>
    </source>
</evidence>
<dbReference type="PROSITE" id="PS50112">
    <property type="entry name" value="PAS"/>
    <property type="match status" value="1"/>
</dbReference>
<dbReference type="RefSeq" id="WP_128351896.1">
    <property type="nucleotide sequence ID" value="NZ_RSFE01000003.1"/>
</dbReference>
<dbReference type="Pfam" id="PF00990">
    <property type="entry name" value="GGDEF"/>
    <property type="match status" value="1"/>
</dbReference>
<dbReference type="InterPro" id="IPR052155">
    <property type="entry name" value="Biofilm_reg_signaling"/>
</dbReference>
<accession>A0A451GES9</accession>
<feature type="domain" description="PAS" evidence="2">
    <location>
        <begin position="8"/>
        <end position="78"/>
    </location>
</feature>
<dbReference type="InterPro" id="IPR000014">
    <property type="entry name" value="PAS"/>
</dbReference>
<comment type="cofactor">
    <cofactor evidence="1">
        <name>Mg(2+)</name>
        <dbReference type="ChEBI" id="CHEBI:18420"/>
    </cofactor>
</comment>